<evidence type="ECO:0000313" key="1">
    <source>
        <dbReference type="EMBL" id="JAD31094.1"/>
    </source>
</evidence>
<reference evidence="1" key="2">
    <citation type="journal article" date="2015" name="Data Brief">
        <title>Shoot transcriptome of the giant reed, Arundo donax.</title>
        <authorList>
            <person name="Barrero R.A."/>
            <person name="Guerrero F.D."/>
            <person name="Moolhuijzen P."/>
            <person name="Goolsby J.A."/>
            <person name="Tidwell J."/>
            <person name="Bellgard S.E."/>
            <person name="Bellgard M.I."/>
        </authorList>
    </citation>
    <scope>NUCLEOTIDE SEQUENCE</scope>
    <source>
        <tissue evidence="1">Shoot tissue taken approximately 20 cm above the soil surface</tissue>
    </source>
</reference>
<organism evidence="1">
    <name type="scientific">Arundo donax</name>
    <name type="common">Giant reed</name>
    <name type="synonym">Donax arundinaceus</name>
    <dbReference type="NCBI Taxonomy" id="35708"/>
    <lineage>
        <taxon>Eukaryota</taxon>
        <taxon>Viridiplantae</taxon>
        <taxon>Streptophyta</taxon>
        <taxon>Embryophyta</taxon>
        <taxon>Tracheophyta</taxon>
        <taxon>Spermatophyta</taxon>
        <taxon>Magnoliopsida</taxon>
        <taxon>Liliopsida</taxon>
        <taxon>Poales</taxon>
        <taxon>Poaceae</taxon>
        <taxon>PACMAD clade</taxon>
        <taxon>Arundinoideae</taxon>
        <taxon>Arundineae</taxon>
        <taxon>Arundo</taxon>
    </lineage>
</organism>
<accession>A0A0A8YVH0</accession>
<proteinExistence type="predicted"/>
<name>A0A0A8YVH0_ARUDO</name>
<sequence>MQANILHNHL</sequence>
<protein>
    <submittedName>
        <fullName evidence="1">Uncharacterized protein</fullName>
    </submittedName>
</protein>
<reference evidence="1" key="1">
    <citation type="submission" date="2014-09" db="EMBL/GenBank/DDBJ databases">
        <authorList>
            <person name="Magalhaes I.L.F."/>
            <person name="Oliveira U."/>
            <person name="Santos F.R."/>
            <person name="Vidigal T.H.D.A."/>
            <person name="Brescovit A.D."/>
            <person name="Santos A.J."/>
        </authorList>
    </citation>
    <scope>NUCLEOTIDE SEQUENCE</scope>
    <source>
        <tissue evidence="1">Shoot tissue taken approximately 20 cm above the soil surface</tissue>
    </source>
</reference>
<dbReference type="EMBL" id="GBRH01266801">
    <property type="protein sequence ID" value="JAD31094.1"/>
    <property type="molecule type" value="Transcribed_RNA"/>
</dbReference>